<organism evidence="9 10">
    <name type="scientific">Forsythia ovata</name>
    <dbReference type="NCBI Taxonomy" id="205694"/>
    <lineage>
        <taxon>Eukaryota</taxon>
        <taxon>Viridiplantae</taxon>
        <taxon>Streptophyta</taxon>
        <taxon>Embryophyta</taxon>
        <taxon>Tracheophyta</taxon>
        <taxon>Spermatophyta</taxon>
        <taxon>Magnoliopsida</taxon>
        <taxon>eudicotyledons</taxon>
        <taxon>Gunneridae</taxon>
        <taxon>Pentapetalae</taxon>
        <taxon>asterids</taxon>
        <taxon>lamiids</taxon>
        <taxon>Lamiales</taxon>
        <taxon>Oleaceae</taxon>
        <taxon>Forsythieae</taxon>
        <taxon>Forsythia</taxon>
    </lineage>
</organism>
<dbReference type="GO" id="GO:0006952">
    <property type="term" value="P:defense response"/>
    <property type="evidence" value="ECO:0007669"/>
    <property type="project" value="UniProtKB-KW"/>
</dbReference>
<dbReference type="PANTHER" id="PTHR31190:SF142">
    <property type="entry name" value="ETHYLENE-RESPONSIVE TRANSCRIPTION FACTOR RAP2-3"/>
    <property type="match status" value="1"/>
</dbReference>
<proteinExistence type="predicted"/>
<evidence type="ECO:0000256" key="1">
    <source>
        <dbReference type="ARBA" id="ARBA00004123"/>
    </source>
</evidence>
<keyword evidence="2" id="KW-0611">Plant defense</keyword>
<dbReference type="EMBL" id="JBFOLJ010000010">
    <property type="protein sequence ID" value="KAL2501048.1"/>
    <property type="molecule type" value="Genomic_DNA"/>
</dbReference>
<evidence type="ECO:0000256" key="5">
    <source>
        <dbReference type="ARBA" id="ARBA00023163"/>
    </source>
</evidence>
<dbReference type="PRINTS" id="PR00367">
    <property type="entry name" value="ETHRSPELEMNT"/>
</dbReference>
<dbReference type="FunFam" id="3.30.730.10:FF:000001">
    <property type="entry name" value="Ethylene-responsive transcription factor 2"/>
    <property type="match status" value="1"/>
</dbReference>
<dbReference type="InterPro" id="IPR036955">
    <property type="entry name" value="AP2/ERF_dom_sf"/>
</dbReference>
<comment type="subcellular location">
    <subcellularLocation>
        <location evidence="1">Nucleus</location>
    </subcellularLocation>
</comment>
<sequence>MATYAPRHPFGFALPWRDLNTRSSRRLIANLPWRSGGSADLINSKKKIPGNYHSKPLRSKSVVDIDDDFEADFQEFKDYSDDGVQIDVKPFAFSTSKKLQPLRGIRQHPWGKWAAEIRDPRKGVRVWLGTVNTAEETARAYDIEARRIRGKKAKVNFPEDAPVSASKHAGKVNPREGLPKESSNYVQPSVN</sequence>
<feature type="region of interest" description="Disordered" evidence="7">
    <location>
        <begin position="154"/>
        <end position="191"/>
    </location>
</feature>
<dbReference type="SUPFAM" id="SSF54171">
    <property type="entry name" value="DNA-binding domain"/>
    <property type="match status" value="1"/>
</dbReference>
<evidence type="ECO:0000256" key="6">
    <source>
        <dbReference type="ARBA" id="ARBA00023242"/>
    </source>
</evidence>
<dbReference type="CDD" id="cd00018">
    <property type="entry name" value="AP2"/>
    <property type="match status" value="1"/>
</dbReference>
<dbReference type="AlphaFoldDB" id="A0ABD1SJZ5"/>
<comment type="caution">
    <text evidence="9">The sequence shown here is derived from an EMBL/GenBank/DDBJ whole genome shotgun (WGS) entry which is preliminary data.</text>
</comment>
<evidence type="ECO:0000256" key="3">
    <source>
        <dbReference type="ARBA" id="ARBA00023015"/>
    </source>
</evidence>
<feature type="compositionally biased region" description="Polar residues" evidence="7">
    <location>
        <begin position="181"/>
        <end position="191"/>
    </location>
</feature>
<keyword evidence="10" id="KW-1185">Reference proteome</keyword>
<keyword evidence="4" id="KW-0238">DNA-binding</keyword>
<evidence type="ECO:0000256" key="2">
    <source>
        <dbReference type="ARBA" id="ARBA00022821"/>
    </source>
</evidence>
<dbReference type="InterPro" id="IPR001471">
    <property type="entry name" value="AP2/ERF_dom"/>
</dbReference>
<dbReference type="Proteomes" id="UP001604277">
    <property type="component" value="Unassembled WGS sequence"/>
</dbReference>
<dbReference type="Pfam" id="PF00847">
    <property type="entry name" value="AP2"/>
    <property type="match status" value="1"/>
</dbReference>
<reference evidence="10" key="1">
    <citation type="submission" date="2024-07" db="EMBL/GenBank/DDBJ databases">
        <title>Two chromosome-level genome assemblies of Korean endemic species Abeliophyllum distichum and Forsythia ovata (Oleaceae).</title>
        <authorList>
            <person name="Jang H."/>
        </authorList>
    </citation>
    <scope>NUCLEOTIDE SEQUENCE [LARGE SCALE GENOMIC DNA]</scope>
</reference>
<evidence type="ECO:0000313" key="10">
    <source>
        <dbReference type="Proteomes" id="UP001604277"/>
    </source>
</evidence>
<dbReference type="PANTHER" id="PTHR31190">
    <property type="entry name" value="DNA-BINDING DOMAIN"/>
    <property type="match status" value="1"/>
</dbReference>
<evidence type="ECO:0000256" key="7">
    <source>
        <dbReference type="SAM" id="MobiDB-lite"/>
    </source>
</evidence>
<protein>
    <submittedName>
        <fullName evidence="9">Ethylene-responsive transcription factor Related to AP22-12-like</fullName>
    </submittedName>
</protein>
<dbReference type="SMART" id="SM00380">
    <property type="entry name" value="AP2"/>
    <property type="match status" value="1"/>
</dbReference>
<dbReference type="Gene3D" id="3.30.730.10">
    <property type="entry name" value="AP2/ERF domain"/>
    <property type="match status" value="1"/>
</dbReference>
<keyword evidence="3" id="KW-0805">Transcription regulation</keyword>
<gene>
    <name evidence="9" type="ORF">Fot_34896</name>
</gene>
<accession>A0ABD1SJZ5</accession>
<dbReference type="InterPro" id="IPR044808">
    <property type="entry name" value="ERF_plant"/>
</dbReference>
<evidence type="ECO:0000259" key="8">
    <source>
        <dbReference type="PROSITE" id="PS51032"/>
    </source>
</evidence>
<dbReference type="PROSITE" id="PS51032">
    <property type="entry name" value="AP2_ERF"/>
    <property type="match status" value="1"/>
</dbReference>
<keyword evidence="6" id="KW-0539">Nucleus</keyword>
<dbReference type="InterPro" id="IPR016177">
    <property type="entry name" value="DNA-bd_dom_sf"/>
</dbReference>
<evidence type="ECO:0000313" key="9">
    <source>
        <dbReference type="EMBL" id="KAL2501048.1"/>
    </source>
</evidence>
<evidence type="ECO:0000256" key="4">
    <source>
        <dbReference type="ARBA" id="ARBA00023125"/>
    </source>
</evidence>
<keyword evidence="5" id="KW-0804">Transcription</keyword>
<dbReference type="GO" id="GO:0003677">
    <property type="term" value="F:DNA binding"/>
    <property type="evidence" value="ECO:0007669"/>
    <property type="project" value="UniProtKB-KW"/>
</dbReference>
<dbReference type="GO" id="GO:0005634">
    <property type="term" value="C:nucleus"/>
    <property type="evidence" value="ECO:0007669"/>
    <property type="project" value="UniProtKB-SubCell"/>
</dbReference>
<feature type="domain" description="AP2/ERF" evidence="8">
    <location>
        <begin position="101"/>
        <end position="158"/>
    </location>
</feature>
<name>A0ABD1SJZ5_9LAMI</name>